<dbReference type="InterPro" id="IPR047057">
    <property type="entry name" value="MerR_fam"/>
</dbReference>
<dbReference type="PRINTS" id="PR00040">
    <property type="entry name" value="HTHMERR"/>
</dbReference>
<dbReference type="SUPFAM" id="SSF46955">
    <property type="entry name" value="Putative DNA-binding domain"/>
    <property type="match status" value="1"/>
</dbReference>
<dbReference type="AlphaFoldDB" id="A0A7W7RCD2"/>
<dbReference type="EMBL" id="JACHJT010000001">
    <property type="protein sequence ID" value="MBB4929319.1"/>
    <property type="molecule type" value="Genomic_DNA"/>
</dbReference>
<comment type="caution">
    <text evidence="3">The sequence shown here is derived from an EMBL/GenBank/DDBJ whole genome shotgun (WGS) entry which is preliminary data.</text>
</comment>
<dbReference type="PANTHER" id="PTHR30204">
    <property type="entry name" value="REDOX-CYCLING DRUG-SENSING TRANSCRIPTIONAL ACTIVATOR SOXR"/>
    <property type="match status" value="1"/>
</dbReference>
<dbReference type="PROSITE" id="PS00552">
    <property type="entry name" value="HTH_MERR_1"/>
    <property type="match status" value="1"/>
</dbReference>
<dbReference type="Gene3D" id="1.10.1660.10">
    <property type="match status" value="1"/>
</dbReference>
<name>A0A7W7RCD2_9ACTN</name>
<feature type="domain" description="HTH merR-type" evidence="2">
    <location>
        <begin position="5"/>
        <end position="74"/>
    </location>
</feature>
<proteinExistence type="predicted"/>
<dbReference type="GO" id="GO:0003700">
    <property type="term" value="F:DNA-binding transcription factor activity"/>
    <property type="evidence" value="ECO:0007669"/>
    <property type="project" value="InterPro"/>
</dbReference>
<keyword evidence="1 3" id="KW-0238">DNA-binding</keyword>
<evidence type="ECO:0000256" key="1">
    <source>
        <dbReference type="ARBA" id="ARBA00023125"/>
    </source>
</evidence>
<evidence type="ECO:0000259" key="2">
    <source>
        <dbReference type="PROSITE" id="PS50937"/>
    </source>
</evidence>
<protein>
    <submittedName>
        <fullName evidence="3">DNA-binding transcriptional MerR regulator</fullName>
    </submittedName>
</protein>
<dbReference type="SMART" id="SM00422">
    <property type="entry name" value="HTH_MERR"/>
    <property type="match status" value="1"/>
</dbReference>
<organism evidence="3 4">
    <name type="scientific">Lipingzhangella halophila</name>
    <dbReference type="NCBI Taxonomy" id="1783352"/>
    <lineage>
        <taxon>Bacteria</taxon>
        <taxon>Bacillati</taxon>
        <taxon>Actinomycetota</taxon>
        <taxon>Actinomycetes</taxon>
        <taxon>Streptosporangiales</taxon>
        <taxon>Nocardiopsidaceae</taxon>
        <taxon>Lipingzhangella</taxon>
    </lineage>
</organism>
<dbReference type="Proteomes" id="UP000523007">
    <property type="component" value="Unassembled WGS sequence"/>
</dbReference>
<dbReference type="RefSeq" id="WP_184573693.1">
    <property type="nucleotide sequence ID" value="NZ_JACHJT010000001.1"/>
</dbReference>
<keyword evidence="4" id="KW-1185">Reference proteome</keyword>
<dbReference type="PANTHER" id="PTHR30204:SF90">
    <property type="entry name" value="HTH-TYPE TRANSCRIPTIONAL ACTIVATOR MTA"/>
    <property type="match status" value="1"/>
</dbReference>
<evidence type="ECO:0000313" key="4">
    <source>
        <dbReference type="Proteomes" id="UP000523007"/>
    </source>
</evidence>
<dbReference type="GO" id="GO:0003677">
    <property type="term" value="F:DNA binding"/>
    <property type="evidence" value="ECO:0007669"/>
    <property type="project" value="UniProtKB-KW"/>
</dbReference>
<reference evidence="3 4" key="1">
    <citation type="submission" date="2020-08" db="EMBL/GenBank/DDBJ databases">
        <title>Sequencing the genomes of 1000 actinobacteria strains.</title>
        <authorList>
            <person name="Klenk H.-P."/>
        </authorList>
    </citation>
    <scope>NUCLEOTIDE SEQUENCE [LARGE SCALE GENOMIC DNA]</scope>
    <source>
        <strain evidence="3 4">DSM 102030</strain>
    </source>
</reference>
<accession>A0A7W7RCD2</accession>
<dbReference type="Pfam" id="PF07739">
    <property type="entry name" value="TipAS"/>
    <property type="match status" value="1"/>
</dbReference>
<dbReference type="InterPro" id="IPR012925">
    <property type="entry name" value="TipAS_dom"/>
</dbReference>
<dbReference type="InterPro" id="IPR000551">
    <property type="entry name" value="MerR-type_HTH_dom"/>
</dbReference>
<evidence type="ECO:0000313" key="3">
    <source>
        <dbReference type="EMBL" id="MBB4929319.1"/>
    </source>
</evidence>
<dbReference type="Pfam" id="PF13411">
    <property type="entry name" value="MerR_1"/>
    <property type="match status" value="1"/>
</dbReference>
<dbReference type="PROSITE" id="PS50937">
    <property type="entry name" value="HTH_MERR_2"/>
    <property type="match status" value="1"/>
</dbReference>
<gene>
    <name evidence="3" type="ORF">F4561_000139</name>
</gene>
<dbReference type="InterPro" id="IPR009061">
    <property type="entry name" value="DNA-bd_dom_put_sf"/>
</dbReference>
<sequence length="245" mass="27696">MSGGIWKVGELAQLTGLTVRTLHHYEHIGLVAPSGRTSAGHRLYDDHDLRRLYRVVALRDLGLPLESIRTLLEGELDLAQLLRDQSDHVQRRISALRALHTRLAVLVERADGAGDIASPDLLALIEEVSRMEKTFRNYFSDDQVERLEQRREQRGQQVVDAEIAEWPQLIARVQAEMDAGTEPSDPKVAPLARRWMELLEAFHGGDEGLRDSLYRMQHENSETVQEQGGPPPEMIEYIRRANAAG</sequence>